<sequence>MQSSVKPGMTADTDINILFFCNAGAGNHITKGAYSFRAVCTALDLLKPTLGCDACRQRLRSSVRGSKTNGGGSVVPRHLASSADSFIYKRLV</sequence>
<keyword evidence="2" id="KW-1185">Reference proteome</keyword>
<reference evidence="1 2" key="1">
    <citation type="journal article" date="2023" name="Sci. Data">
        <title>Genome assembly of the Korean intertidal mud-creeper Batillaria attramentaria.</title>
        <authorList>
            <person name="Patra A.K."/>
            <person name="Ho P.T."/>
            <person name="Jun S."/>
            <person name="Lee S.J."/>
            <person name="Kim Y."/>
            <person name="Won Y.J."/>
        </authorList>
    </citation>
    <scope>NUCLEOTIDE SEQUENCE [LARGE SCALE GENOMIC DNA]</scope>
    <source>
        <strain evidence="1">Wonlab-2016</strain>
    </source>
</reference>
<organism evidence="1 2">
    <name type="scientific">Batillaria attramentaria</name>
    <dbReference type="NCBI Taxonomy" id="370345"/>
    <lineage>
        <taxon>Eukaryota</taxon>
        <taxon>Metazoa</taxon>
        <taxon>Spiralia</taxon>
        <taxon>Lophotrochozoa</taxon>
        <taxon>Mollusca</taxon>
        <taxon>Gastropoda</taxon>
        <taxon>Caenogastropoda</taxon>
        <taxon>Sorbeoconcha</taxon>
        <taxon>Cerithioidea</taxon>
        <taxon>Batillariidae</taxon>
        <taxon>Batillaria</taxon>
    </lineage>
</organism>
<dbReference type="AlphaFoldDB" id="A0ABD0L1L4"/>
<name>A0ABD0L1L4_9CAEN</name>
<dbReference type="EMBL" id="JACVVK020000098">
    <property type="protein sequence ID" value="KAK7492957.1"/>
    <property type="molecule type" value="Genomic_DNA"/>
</dbReference>
<accession>A0ABD0L1L4</accession>
<proteinExistence type="predicted"/>
<protein>
    <submittedName>
        <fullName evidence="1">Uncharacterized protein</fullName>
    </submittedName>
</protein>
<gene>
    <name evidence="1" type="ORF">BaRGS_00015904</name>
</gene>
<evidence type="ECO:0000313" key="2">
    <source>
        <dbReference type="Proteomes" id="UP001519460"/>
    </source>
</evidence>
<comment type="caution">
    <text evidence="1">The sequence shown here is derived from an EMBL/GenBank/DDBJ whole genome shotgun (WGS) entry which is preliminary data.</text>
</comment>
<evidence type="ECO:0000313" key="1">
    <source>
        <dbReference type="EMBL" id="KAK7492957.1"/>
    </source>
</evidence>
<dbReference type="Proteomes" id="UP001519460">
    <property type="component" value="Unassembled WGS sequence"/>
</dbReference>